<dbReference type="RefSeq" id="WP_123715830.1">
    <property type="nucleotide sequence ID" value="NZ_MOAY01000034.1"/>
</dbReference>
<evidence type="ECO:0000313" key="2">
    <source>
        <dbReference type="Proteomes" id="UP000284656"/>
    </source>
</evidence>
<keyword evidence="1" id="KW-0547">Nucleotide-binding</keyword>
<comment type="caution">
    <text evidence="1">The sequence shown here is derived from an EMBL/GenBank/DDBJ whole genome shotgun (WGS) entry which is preliminary data.</text>
</comment>
<protein>
    <submittedName>
        <fullName evidence="1">ATP-binding protein</fullName>
    </submittedName>
</protein>
<reference evidence="1 2" key="1">
    <citation type="submission" date="2016-10" db="EMBL/GenBank/DDBJ databases">
        <title>Comparative genome analysis of multiple Pseudomonas spp. focuses on biocontrol and plant growth promoting traits.</title>
        <authorList>
            <person name="Tao X.-Y."/>
            <person name="Taylor C.G."/>
        </authorList>
    </citation>
    <scope>NUCLEOTIDE SEQUENCE [LARGE SCALE GENOMIC DNA]</scope>
    <source>
        <strain evidence="1 2">29G9</strain>
    </source>
</reference>
<dbReference type="AlphaFoldDB" id="A0A423F7W0"/>
<accession>A0A423F7W0</accession>
<dbReference type="GO" id="GO:0005524">
    <property type="term" value="F:ATP binding"/>
    <property type="evidence" value="ECO:0007669"/>
    <property type="project" value="UniProtKB-KW"/>
</dbReference>
<proteinExistence type="predicted"/>
<dbReference type="InterPro" id="IPR027417">
    <property type="entry name" value="P-loop_NTPase"/>
</dbReference>
<gene>
    <name evidence="1" type="ORF">BK648_09595</name>
</gene>
<evidence type="ECO:0000313" key="1">
    <source>
        <dbReference type="EMBL" id="ROM52204.1"/>
    </source>
</evidence>
<dbReference type="SUPFAM" id="SSF52540">
    <property type="entry name" value="P-loop containing nucleoside triphosphate hydrolases"/>
    <property type="match status" value="1"/>
</dbReference>
<sequence>MPKLKQNAEPNAKKLSDVVHISRQFLRSVRLDADLGRDDALSGYVCQGTARALLENMARQVTETKQRAFTWTGPYGGGKSSLALMLCSLVGANELVREKAKSILDLPSDSIVYKAFDAREDGWVVVPLVGKRASIVSELSSALAKAKGEAPTKKKSHDVVGELLSTAELHPQGVLVVIDELGKLLEAAAQDGDDIYIFQELAEAASRSSGKLVIVGILHQAFDAYASRLGRQSQDDWTKVQGRFIDIPLVSATDEVVELIGKAIEVSADEHLVATRAQSDVIAKSIKARRPSTPHGLSAGLTKCWPLHPITAALLGPISKRRFGQNERSTFGFLASREPLGFLEFLEGTDCSDNLTYGPARYWDYLKANLEPAIIASPDGHRWAVACDAVERAEAKGESLHVELTKVVALIEMFRNGSGIVPEEKVLSVSIPMISSADIHKTLGDLVNWKILIERKHLGAYGVYAGSDFDIEAAVNQARYEIGTYALSQVSALSDLQPILAKRLYQETGTMRWFGRQIIRLSEAEEHLKKLKPERNSVGAFLLCLPEVGQSAQSADMAAKKLSSEHSERALLFGVPANAEKIADLSLELAASERVMRTRPELEGDSVAKRELTGRVAAIRSSLEEELTDAFSLSKWYHNGMIQTRAKSASLSITASAIAKEIFFKSPRILSELINREELSSNSSKARKDLLYRMISHTSEADLGYHSHPADAGLYYTVLQGTGLHANRGEGWAFGAPAAGYKSDDMTSLWWDTESYLLQPGKRITLASLYEFWGAPPYGIRSGLMPVLALAFFLANRSALAMYIDEGFTPDITEAAVDEWLQDPKRIRFQFVEASKDKVKLVSAIAKTVSVFSQHGADIEPLDAARGLVSMVVNLPAWTRRTTSVSQMAQDVRAMLLKANDPHKVIFADLPTVLGALDSDDLISKLKLVTDELFSAYPAMLERVKEKLFSALDHTGRSVEELQRRATGVKGITGDFLLDAFATRLETFTGDTASVEKIISLATSKPPAQWVDRDIDAALSQIGSWSIDLRKEEAMAPLHGRPASRRVIGVVFGSKHGQDATGSVDIAETDVAAVDDVVKRLLTMAHSENRDIVIAALAEAGALLMSQRIQETTK</sequence>
<organism evidence="1 2">
    <name type="scientific">Pseudomonas poae</name>
    <dbReference type="NCBI Taxonomy" id="200451"/>
    <lineage>
        <taxon>Bacteria</taxon>
        <taxon>Pseudomonadati</taxon>
        <taxon>Pseudomonadota</taxon>
        <taxon>Gammaproteobacteria</taxon>
        <taxon>Pseudomonadales</taxon>
        <taxon>Pseudomonadaceae</taxon>
        <taxon>Pseudomonas</taxon>
    </lineage>
</organism>
<name>A0A423F7W0_9PSED</name>
<keyword evidence="1" id="KW-0067">ATP-binding</keyword>
<dbReference type="Proteomes" id="UP000284656">
    <property type="component" value="Unassembled WGS sequence"/>
</dbReference>
<dbReference type="EMBL" id="MOAY01000034">
    <property type="protein sequence ID" value="ROM52204.1"/>
    <property type="molecule type" value="Genomic_DNA"/>
</dbReference>